<evidence type="ECO:0000313" key="2">
    <source>
        <dbReference type="EMBL" id="KAK3256653.1"/>
    </source>
</evidence>
<keyword evidence="1" id="KW-0472">Membrane</keyword>
<keyword evidence="3" id="KW-1185">Reference proteome</keyword>
<keyword evidence="1" id="KW-1133">Transmembrane helix</keyword>
<comment type="caution">
    <text evidence="2">The sequence shown here is derived from an EMBL/GenBank/DDBJ whole genome shotgun (WGS) entry which is preliminary data.</text>
</comment>
<evidence type="ECO:0000313" key="3">
    <source>
        <dbReference type="Proteomes" id="UP001190700"/>
    </source>
</evidence>
<feature type="non-terminal residue" evidence="2">
    <location>
        <position position="1"/>
    </location>
</feature>
<dbReference type="AlphaFoldDB" id="A0AAE0KQ60"/>
<organism evidence="2 3">
    <name type="scientific">Cymbomonas tetramitiformis</name>
    <dbReference type="NCBI Taxonomy" id="36881"/>
    <lineage>
        <taxon>Eukaryota</taxon>
        <taxon>Viridiplantae</taxon>
        <taxon>Chlorophyta</taxon>
        <taxon>Pyramimonadophyceae</taxon>
        <taxon>Pyramimonadales</taxon>
        <taxon>Pyramimonadaceae</taxon>
        <taxon>Cymbomonas</taxon>
    </lineage>
</organism>
<feature type="transmembrane region" description="Helical" evidence="1">
    <location>
        <begin position="113"/>
        <end position="136"/>
    </location>
</feature>
<reference evidence="2 3" key="1">
    <citation type="journal article" date="2015" name="Genome Biol. Evol.">
        <title>Comparative Genomics of a Bacterivorous Green Alga Reveals Evolutionary Causalities and Consequences of Phago-Mixotrophic Mode of Nutrition.</title>
        <authorList>
            <person name="Burns J.A."/>
            <person name="Paasch A."/>
            <person name="Narechania A."/>
            <person name="Kim E."/>
        </authorList>
    </citation>
    <scope>NUCLEOTIDE SEQUENCE [LARGE SCALE GENOMIC DNA]</scope>
    <source>
        <strain evidence="2 3">PLY_AMNH</strain>
    </source>
</reference>
<evidence type="ECO:0000256" key="1">
    <source>
        <dbReference type="SAM" id="Phobius"/>
    </source>
</evidence>
<sequence>PAPSNAGLEWRTYNLSELAPSEVPWVVGNESLLSGCLATMCAQRRAQCWWDWTSRTFKEPGLPLPSSQCLCSHLTDFKAMNDVSVDSLAPPKLKTISLDDMLSISAADMLKSALLLALVGGCIGFAIYTASTSVVAHNASRQQMLEDLVLPLGTGRFGYHKIGPAWTWSIFEEERLPGIQRASGRVRGKMQAQKAKSVMGVMKLPLKAAGKADEPRMVPRLSMEHSEVEALEQRFLRRKESANREKSGKFPQVEVLNTLMEEEEEEEEGVLVEKKESGAGEVLAMVPSEAYQLEVQEEAKEAVSYSDVENAWRGSDPGAVEAAGSAPVCTRHNFPLRDPESTSRV</sequence>
<dbReference type="EMBL" id="LGRX02021453">
    <property type="protein sequence ID" value="KAK3256653.1"/>
    <property type="molecule type" value="Genomic_DNA"/>
</dbReference>
<dbReference type="Proteomes" id="UP001190700">
    <property type="component" value="Unassembled WGS sequence"/>
</dbReference>
<keyword evidence="1" id="KW-0812">Transmembrane</keyword>
<proteinExistence type="predicted"/>
<name>A0AAE0KQ60_9CHLO</name>
<protein>
    <submittedName>
        <fullName evidence="2">Uncharacterized protein</fullName>
    </submittedName>
</protein>
<accession>A0AAE0KQ60</accession>
<gene>
    <name evidence="2" type="ORF">CYMTET_34220</name>
</gene>